<name>A0ABX0GL56_9GAMM</name>
<evidence type="ECO:0000313" key="2">
    <source>
        <dbReference type="Proteomes" id="UP000697802"/>
    </source>
</evidence>
<reference evidence="1 2" key="1">
    <citation type="submission" date="2018-02" db="EMBL/GenBank/DDBJ databases">
        <authorList>
            <person name="Machado R.A."/>
        </authorList>
    </citation>
    <scope>NUCLEOTIDE SEQUENCE [LARGE SCALE GENOMIC DNA]</scope>
    <source>
        <strain evidence="1 2">T327</strain>
    </source>
</reference>
<proteinExistence type="predicted"/>
<protein>
    <submittedName>
        <fullName evidence="1">Uncharacterized protein</fullName>
    </submittedName>
</protein>
<organism evidence="1 2">
    <name type="scientific">Photorhabdus tasmaniensis</name>
    <dbReference type="NCBI Taxonomy" id="1004159"/>
    <lineage>
        <taxon>Bacteria</taxon>
        <taxon>Pseudomonadati</taxon>
        <taxon>Pseudomonadota</taxon>
        <taxon>Gammaproteobacteria</taxon>
        <taxon>Enterobacterales</taxon>
        <taxon>Morganellaceae</taxon>
        <taxon>Photorhabdus</taxon>
    </lineage>
</organism>
<dbReference type="EMBL" id="PUJU01000049">
    <property type="protein sequence ID" value="NHB89579.1"/>
    <property type="molecule type" value="Genomic_DNA"/>
</dbReference>
<dbReference type="Proteomes" id="UP000697802">
    <property type="component" value="Unassembled WGS sequence"/>
</dbReference>
<gene>
    <name evidence="1" type="ORF">C5471_18515</name>
</gene>
<keyword evidence="2" id="KW-1185">Reference proteome</keyword>
<dbReference type="RefSeq" id="WP_133812569.1">
    <property type="nucleotide sequence ID" value="NZ_CAWPIF010000049.1"/>
</dbReference>
<sequence>MAKQISEHQNKLIGELYEDNRWLRKQLLITRQSLASASSRFDAAQHELSLRNFDISCIPPIPISPQIRAWMSEYGMPWEGLFCPICRSWFFDLDSAFPHHLEGCRCKCGENNM</sequence>
<accession>A0ABX0GL56</accession>
<evidence type="ECO:0000313" key="1">
    <source>
        <dbReference type="EMBL" id="NHB89579.1"/>
    </source>
</evidence>
<comment type="caution">
    <text evidence="1">The sequence shown here is derived from an EMBL/GenBank/DDBJ whole genome shotgun (WGS) entry which is preliminary data.</text>
</comment>